<feature type="binding site" evidence="9">
    <location>
        <position position="98"/>
    </location>
    <ligand>
        <name>ATP</name>
        <dbReference type="ChEBI" id="CHEBI:30616"/>
    </ligand>
</feature>
<feature type="binding site" evidence="9">
    <location>
        <position position="9"/>
    </location>
    <ligand>
        <name>substrate</name>
    </ligand>
</feature>
<organism evidence="11 12">
    <name type="scientific">Capnocytophaga felis</name>
    <dbReference type="NCBI Taxonomy" id="2267611"/>
    <lineage>
        <taxon>Bacteria</taxon>
        <taxon>Pseudomonadati</taxon>
        <taxon>Bacteroidota</taxon>
        <taxon>Flavobacteriia</taxon>
        <taxon>Flavobacteriales</taxon>
        <taxon>Flavobacteriaceae</taxon>
        <taxon>Capnocytophaga</taxon>
    </lineage>
</organism>
<feature type="binding site" evidence="9">
    <location>
        <position position="41"/>
    </location>
    <ligand>
        <name>substrate</name>
    </ligand>
</feature>
<evidence type="ECO:0000256" key="9">
    <source>
        <dbReference type="HAMAP-Rule" id="MF_00151"/>
    </source>
</evidence>
<evidence type="ECO:0000313" key="11">
    <source>
        <dbReference type="EMBL" id="GET46737.1"/>
    </source>
</evidence>
<gene>
    <name evidence="9 11" type="primary">coaD</name>
    <name evidence="11" type="ORF">RCZ01_20390</name>
</gene>
<keyword evidence="6 9" id="KW-0460">Magnesium</keyword>
<dbReference type="UniPathway" id="UPA00241">
    <property type="reaction ID" value="UER00355"/>
</dbReference>
<dbReference type="OrthoDB" id="9806661at2"/>
<protein>
    <recommendedName>
        <fullName evidence="9">Phosphopantetheine adenylyltransferase</fullName>
        <ecNumber evidence="9">2.7.7.3</ecNumber>
    </recommendedName>
    <alternativeName>
        <fullName evidence="9">Dephospho-CoA pyrophosphorylase</fullName>
    </alternativeName>
    <alternativeName>
        <fullName evidence="9">Pantetheine-phosphate adenylyltransferase</fullName>
        <shortName evidence="9">PPAT</shortName>
    </alternativeName>
</protein>
<keyword evidence="7 9" id="KW-0173">Coenzyme A biosynthesis</keyword>
<dbReference type="PRINTS" id="PR01020">
    <property type="entry name" value="LPSBIOSNTHSS"/>
</dbReference>
<proteinExistence type="inferred from homology"/>
<comment type="caution">
    <text evidence="11">The sequence shown here is derived from an EMBL/GenBank/DDBJ whole genome shotgun (WGS) entry which is preliminary data.</text>
</comment>
<evidence type="ECO:0000313" key="12">
    <source>
        <dbReference type="Proteomes" id="UP000398217"/>
    </source>
</evidence>
<comment type="similarity">
    <text evidence="9">Belongs to the bacterial CoaD family.</text>
</comment>
<dbReference type="NCBIfam" id="TIGR00125">
    <property type="entry name" value="cyt_tran_rel"/>
    <property type="match status" value="1"/>
</dbReference>
<feature type="binding site" evidence="9">
    <location>
        <begin position="9"/>
        <end position="10"/>
    </location>
    <ligand>
        <name>ATP</name>
        <dbReference type="ChEBI" id="CHEBI:30616"/>
    </ligand>
</feature>
<feature type="binding site" evidence="9">
    <location>
        <begin position="122"/>
        <end position="128"/>
    </location>
    <ligand>
        <name>ATP</name>
        <dbReference type="ChEBI" id="CHEBI:30616"/>
    </ligand>
</feature>
<feature type="domain" description="Cytidyltransferase-like" evidence="10">
    <location>
        <begin position="5"/>
        <end position="132"/>
    </location>
</feature>
<dbReference type="HAMAP" id="MF_00151">
    <property type="entry name" value="PPAT_bact"/>
    <property type="match status" value="1"/>
</dbReference>
<sequence length="159" mass="18061">MKRALFPGSFDPITLGHYDIIHRALDLFDEIVVAIGVNNEKNCMFSVEQRKEFIEKAFADEPKVKVTTYQGLTVDFCKEIKAQFILRGLRNPADFEFEKAIAHTNRTLSKIETVFLLTAAKTSFISSSIVRDVIRNGGNYTVLVPESVKLDKNVNYKKL</sequence>
<keyword evidence="1 9" id="KW-0963">Cytoplasm</keyword>
<dbReference type="NCBIfam" id="TIGR01510">
    <property type="entry name" value="coaD_prev_kdtB"/>
    <property type="match status" value="1"/>
</dbReference>
<dbReference type="Pfam" id="PF01467">
    <property type="entry name" value="CTP_transf_like"/>
    <property type="match status" value="1"/>
</dbReference>
<dbReference type="GO" id="GO:0005737">
    <property type="term" value="C:cytoplasm"/>
    <property type="evidence" value="ECO:0007669"/>
    <property type="project" value="UniProtKB-SubCell"/>
</dbReference>
<evidence type="ECO:0000256" key="2">
    <source>
        <dbReference type="ARBA" id="ARBA00022679"/>
    </source>
</evidence>
<dbReference type="CDD" id="cd02163">
    <property type="entry name" value="PPAT"/>
    <property type="match status" value="1"/>
</dbReference>
<dbReference type="Gene3D" id="3.40.50.620">
    <property type="entry name" value="HUPs"/>
    <property type="match status" value="1"/>
</dbReference>
<dbReference type="InterPro" id="IPR001980">
    <property type="entry name" value="PPAT"/>
</dbReference>
<dbReference type="InterPro" id="IPR014729">
    <property type="entry name" value="Rossmann-like_a/b/a_fold"/>
</dbReference>
<feature type="binding site" evidence="9">
    <location>
        <position position="73"/>
    </location>
    <ligand>
        <name>substrate</name>
    </ligand>
</feature>
<name>A0A5M4BBW6_9FLAO</name>
<comment type="cofactor">
    <cofactor evidence="9">
        <name>Mg(2+)</name>
        <dbReference type="ChEBI" id="CHEBI:18420"/>
    </cofactor>
</comment>
<comment type="subcellular location">
    <subcellularLocation>
        <location evidence="9">Cytoplasm</location>
    </subcellularLocation>
</comment>
<feature type="binding site" evidence="9">
    <location>
        <position position="87"/>
    </location>
    <ligand>
        <name>substrate</name>
    </ligand>
</feature>
<evidence type="ECO:0000256" key="3">
    <source>
        <dbReference type="ARBA" id="ARBA00022695"/>
    </source>
</evidence>
<dbReference type="PANTHER" id="PTHR21342">
    <property type="entry name" value="PHOSPHOPANTETHEINE ADENYLYLTRANSFERASE"/>
    <property type="match status" value="1"/>
</dbReference>
<dbReference type="EMBL" id="BLBC01000014">
    <property type="protein sequence ID" value="GET46737.1"/>
    <property type="molecule type" value="Genomic_DNA"/>
</dbReference>
<dbReference type="SUPFAM" id="SSF52374">
    <property type="entry name" value="Nucleotidylyl transferase"/>
    <property type="match status" value="1"/>
</dbReference>
<dbReference type="Proteomes" id="UP000398217">
    <property type="component" value="Unassembled WGS sequence"/>
</dbReference>
<evidence type="ECO:0000256" key="4">
    <source>
        <dbReference type="ARBA" id="ARBA00022741"/>
    </source>
</evidence>
<dbReference type="RefSeq" id="WP_155285364.1">
    <property type="nucleotide sequence ID" value="NZ_BLBC01000014.1"/>
</dbReference>
<comment type="function">
    <text evidence="9">Reversibly transfers an adenylyl group from ATP to 4'-phosphopantetheine, yielding dephospho-CoA (dPCoA) and pyrophosphate.</text>
</comment>
<evidence type="ECO:0000256" key="6">
    <source>
        <dbReference type="ARBA" id="ARBA00022842"/>
    </source>
</evidence>
<feature type="site" description="Transition state stabilizer" evidence="9">
    <location>
        <position position="17"/>
    </location>
</feature>
<accession>A0A5M4BBW6</accession>
<dbReference type="GO" id="GO:0004595">
    <property type="term" value="F:pantetheine-phosphate adenylyltransferase activity"/>
    <property type="evidence" value="ECO:0007669"/>
    <property type="project" value="UniProtKB-UniRule"/>
</dbReference>
<dbReference type="GO" id="GO:0015937">
    <property type="term" value="P:coenzyme A biosynthetic process"/>
    <property type="evidence" value="ECO:0007669"/>
    <property type="project" value="UniProtKB-UniRule"/>
</dbReference>
<evidence type="ECO:0000256" key="8">
    <source>
        <dbReference type="ARBA" id="ARBA00029346"/>
    </source>
</evidence>
<evidence type="ECO:0000256" key="7">
    <source>
        <dbReference type="ARBA" id="ARBA00022993"/>
    </source>
</evidence>
<evidence type="ECO:0000256" key="1">
    <source>
        <dbReference type="ARBA" id="ARBA00022490"/>
    </source>
</evidence>
<evidence type="ECO:0000256" key="5">
    <source>
        <dbReference type="ARBA" id="ARBA00022840"/>
    </source>
</evidence>
<keyword evidence="12" id="KW-1185">Reference proteome</keyword>
<comment type="catalytic activity">
    <reaction evidence="8 9">
        <text>(R)-4'-phosphopantetheine + ATP + H(+) = 3'-dephospho-CoA + diphosphate</text>
        <dbReference type="Rhea" id="RHEA:19801"/>
        <dbReference type="ChEBI" id="CHEBI:15378"/>
        <dbReference type="ChEBI" id="CHEBI:30616"/>
        <dbReference type="ChEBI" id="CHEBI:33019"/>
        <dbReference type="ChEBI" id="CHEBI:57328"/>
        <dbReference type="ChEBI" id="CHEBI:61723"/>
        <dbReference type="EC" id="2.7.7.3"/>
    </reaction>
</comment>
<evidence type="ECO:0000259" key="10">
    <source>
        <dbReference type="Pfam" id="PF01467"/>
    </source>
</evidence>
<feature type="binding site" evidence="9">
    <location>
        <position position="17"/>
    </location>
    <ligand>
        <name>ATP</name>
        <dbReference type="ChEBI" id="CHEBI:30616"/>
    </ligand>
</feature>
<keyword evidence="5 9" id="KW-0067">ATP-binding</keyword>
<keyword evidence="2 9" id="KW-0808">Transferase</keyword>
<feature type="binding site" evidence="9">
    <location>
        <begin position="88"/>
        <end position="90"/>
    </location>
    <ligand>
        <name>ATP</name>
        <dbReference type="ChEBI" id="CHEBI:30616"/>
    </ligand>
</feature>
<comment type="subunit">
    <text evidence="9">Homohexamer.</text>
</comment>
<dbReference type="GO" id="GO:0005524">
    <property type="term" value="F:ATP binding"/>
    <property type="evidence" value="ECO:0007669"/>
    <property type="project" value="UniProtKB-KW"/>
</dbReference>
<keyword evidence="3 9" id="KW-0548">Nucleotidyltransferase</keyword>
<dbReference type="EC" id="2.7.7.3" evidence="9"/>
<dbReference type="AlphaFoldDB" id="A0A5M4BBW6"/>
<dbReference type="InterPro" id="IPR004821">
    <property type="entry name" value="Cyt_trans-like"/>
</dbReference>
<keyword evidence="4 9" id="KW-0547">Nucleotide-binding</keyword>
<reference evidence="12" key="1">
    <citation type="journal article" date="2020" name="Int. J. Syst. Evol. Microbiol.">
        <title>Capnocytophaga felis sp. nov. isolated from the feline oral cavity.</title>
        <authorList>
            <person name="Suzuki M."/>
            <person name="Umeda K."/>
            <person name="Kimura M."/>
            <person name="Imaoka K."/>
            <person name="Morikawa S."/>
            <person name="Maeda K."/>
        </authorList>
    </citation>
    <scope>NUCLEOTIDE SEQUENCE [LARGE SCALE GENOMIC DNA]</scope>
    <source>
        <strain evidence="12">KC07070</strain>
    </source>
</reference>
<comment type="pathway">
    <text evidence="9">Cofactor biosynthesis; coenzyme A biosynthesis; CoA from (R)-pantothenate: step 4/5.</text>
</comment>
<dbReference type="PANTHER" id="PTHR21342:SF1">
    <property type="entry name" value="PHOSPHOPANTETHEINE ADENYLYLTRANSFERASE"/>
    <property type="match status" value="1"/>
</dbReference>